<feature type="transmembrane region" description="Helical" evidence="5">
    <location>
        <begin position="901"/>
        <end position="922"/>
    </location>
</feature>
<feature type="domain" description="Receptor ligand binding region" evidence="7">
    <location>
        <begin position="430"/>
        <end position="572"/>
    </location>
</feature>
<sequence length="1162" mass="133125">MRIFLSILFNLLVIALSKLSVYILHSLETDQELITQISTDFTDFYHKKIDLFQNYIDETSEIGANYNNPSIVIDVTKNLLIKQKLKNSARIFNFVIISIDGQTGGFCEWEVFSHISLSNHAKSMIALLSFLKWNKIGVIYSDSLYNFNFRNYFQEELLLEGNIEFFSIEFGNWLSRDLAENLISREIKSKGLNNILVLNENEGAEKIMQSFLSKNMYKEGFGAILDGKAIWGPNNDGLIFISEKGTEHAKSINHYHSLSILNLLHNIDIDSESIYTIKEKLNYSTVNRFSIVNIQDKIKKIIGYIENNTVTFKDRILFPGNSSSIPQSKKPSITISIASGNTNFNGHYLYYNSYYKAGSFFAMDYAKYVHFLDNFDLSLYKTDCSSDYYDHDFSYNCLLKQKSSLGVVFLPTYNDNVCYGTINDFRKLGLKIPLISDQCTSEIFTNKSEYPEFVRIMKSYAFHSNTLGYLIRIFNWKCAIVFYENSTFGLDMYTSFSSIAKSLGIDIVNDEEKRMLDPLYAPILYENYSYYIKNAINTQCKIIVPLMQPTAIFNLFGQLHDEGIRIGDLIYLLYLPIVGFYEYSLAISDKTKSNIKDLVNGSIALWQSEWVGSYGNSLVDISIGLYGKRIPGGTCPSFDAVMLGLHGIKYLIDAGADYEDPQLLNDGIRKVKFTGCSGTVQISSNSNEKTTASISIWNQIFNETLGYFDRIVVGRHVVGGNPPFSFIKNITWPDKTHKTPGDKRLNPDNCPFNLHLIQDSDAGFSLYYGFIFAAAFIVIVLSSIILIKVYWKEQLPMLVEKSQITVHDYIIMAMILVDFFQYLAMGPDISEFNSIISFLYNYASVNLSVLINFKGNPYWIAMITTFSICYLWLFLTLFIYLKIDKWKKFEIFNNVGDFARIITPIVGNLGFIPIAHILLTIFQCEKGIGNSLSESFMNHDCSIFCYKNSHIFFVTLSVITLLIYLPLSILCRPLWQNLNSNTNIYSNPPFLVAKSIFQIIAVVINKTLKRYSQSLAGFTYAIFVMIFIFYTKYRKPYNYHRCNLWTAISLVSLSWSLILSSIYYLVGIPADYKLWIILQFGGWLALIIIGCIIQWKKYPSLLYSLKGVEISVFFKFALTNRVELGEVIKKKRSSNYEAEDEKFSFDIDSKNELIGCRIEMSN</sequence>
<comment type="subcellular location">
    <subcellularLocation>
        <location evidence="1">Membrane</location>
    </subcellularLocation>
</comment>
<gene>
    <name evidence="8" type="ORF">BSTOLATCC_MIC9342</name>
</gene>
<dbReference type="InterPro" id="IPR028082">
    <property type="entry name" value="Peripla_BP_I"/>
</dbReference>
<comment type="caution">
    <text evidence="8">The sequence shown here is derived from an EMBL/GenBank/DDBJ whole genome shotgun (WGS) entry which is preliminary data.</text>
</comment>
<reference evidence="8" key="1">
    <citation type="submission" date="2021-09" db="EMBL/GenBank/DDBJ databases">
        <authorList>
            <consortium name="AG Swart"/>
            <person name="Singh M."/>
            <person name="Singh A."/>
            <person name="Seah K."/>
            <person name="Emmerich C."/>
        </authorList>
    </citation>
    <scope>NUCLEOTIDE SEQUENCE</scope>
    <source>
        <strain evidence="8">ATCC30299</strain>
    </source>
</reference>
<dbReference type="CDD" id="cd06268">
    <property type="entry name" value="PBP1_ABC_transporter_LIVBP-like"/>
    <property type="match status" value="1"/>
</dbReference>
<dbReference type="AlphaFoldDB" id="A0AAU9IVJ2"/>
<keyword evidence="3 5" id="KW-1133">Transmembrane helix</keyword>
<evidence type="ECO:0000256" key="5">
    <source>
        <dbReference type="SAM" id="Phobius"/>
    </source>
</evidence>
<evidence type="ECO:0000256" key="1">
    <source>
        <dbReference type="ARBA" id="ARBA00004370"/>
    </source>
</evidence>
<proteinExistence type="predicted"/>
<dbReference type="EMBL" id="CAJZBQ010000011">
    <property type="protein sequence ID" value="CAG9313526.1"/>
    <property type="molecule type" value="Genomic_DNA"/>
</dbReference>
<feature type="signal peptide" evidence="6">
    <location>
        <begin position="1"/>
        <end position="17"/>
    </location>
</feature>
<evidence type="ECO:0000256" key="3">
    <source>
        <dbReference type="ARBA" id="ARBA00022989"/>
    </source>
</evidence>
<feature type="chain" id="PRO_5043840828" description="Receptor ligand binding region domain-containing protein" evidence="6">
    <location>
        <begin position="18"/>
        <end position="1162"/>
    </location>
</feature>
<evidence type="ECO:0000256" key="4">
    <source>
        <dbReference type="ARBA" id="ARBA00023136"/>
    </source>
</evidence>
<feature type="transmembrane region" description="Helical" evidence="5">
    <location>
        <begin position="766"/>
        <end position="787"/>
    </location>
</feature>
<evidence type="ECO:0000313" key="9">
    <source>
        <dbReference type="Proteomes" id="UP001162131"/>
    </source>
</evidence>
<feature type="transmembrane region" description="Helical" evidence="5">
    <location>
        <begin position="951"/>
        <end position="975"/>
    </location>
</feature>
<organism evidence="8 9">
    <name type="scientific">Blepharisma stoltei</name>
    <dbReference type="NCBI Taxonomy" id="1481888"/>
    <lineage>
        <taxon>Eukaryota</taxon>
        <taxon>Sar</taxon>
        <taxon>Alveolata</taxon>
        <taxon>Ciliophora</taxon>
        <taxon>Postciliodesmatophora</taxon>
        <taxon>Heterotrichea</taxon>
        <taxon>Heterotrichida</taxon>
        <taxon>Blepharismidae</taxon>
        <taxon>Blepharisma</taxon>
    </lineage>
</organism>
<evidence type="ECO:0000259" key="7">
    <source>
        <dbReference type="Pfam" id="PF01094"/>
    </source>
</evidence>
<feature type="transmembrane region" description="Helical" evidence="5">
    <location>
        <begin position="1072"/>
        <end position="1093"/>
    </location>
</feature>
<dbReference type="SUPFAM" id="SSF53822">
    <property type="entry name" value="Periplasmic binding protein-like I"/>
    <property type="match status" value="2"/>
</dbReference>
<protein>
    <recommendedName>
        <fullName evidence="7">Receptor ligand binding region domain-containing protein</fullName>
    </recommendedName>
</protein>
<keyword evidence="4 5" id="KW-0472">Membrane</keyword>
<feature type="transmembrane region" description="Helical" evidence="5">
    <location>
        <begin position="808"/>
        <end position="826"/>
    </location>
</feature>
<name>A0AAU9IVJ2_9CILI</name>
<feature type="transmembrane region" description="Helical" evidence="5">
    <location>
        <begin position="1011"/>
        <end position="1030"/>
    </location>
</feature>
<feature type="transmembrane region" description="Helical" evidence="5">
    <location>
        <begin position="858"/>
        <end position="881"/>
    </location>
</feature>
<keyword evidence="6" id="KW-0732">Signal</keyword>
<evidence type="ECO:0000256" key="2">
    <source>
        <dbReference type="ARBA" id="ARBA00022692"/>
    </source>
</evidence>
<dbReference type="Proteomes" id="UP001162131">
    <property type="component" value="Unassembled WGS sequence"/>
</dbReference>
<keyword evidence="2 5" id="KW-0812">Transmembrane</keyword>
<keyword evidence="9" id="KW-1185">Reference proteome</keyword>
<dbReference type="Gene3D" id="3.40.50.2300">
    <property type="match status" value="3"/>
</dbReference>
<evidence type="ECO:0000256" key="6">
    <source>
        <dbReference type="SAM" id="SignalP"/>
    </source>
</evidence>
<evidence type="ECO:0000313" key="8">
    <source>
        <dbReference type="EMBL" id="CAG9313526.1"/>
    </source>
</evidence>
<dbReference type="InterPro" id="IPR001828">
    <property type="entry name" value="ANF_lig-bd_rcpt"/>
</dbReference>
<feature type="transmembrane region" description="Helical" evidence="5">
    <location>
        <begin position="1042"/>
        <end position="1066"/>
    </location>
</feature>
<accession>A0AAU9IVJ2</accession>
<dbReference type="Pfam" id="PF01094">
    <property type="entry name" value="ANF_receptor"/>
    <property type="match status" value="1"/>
</dbReference>
<dbReference type="GO" id="GO:0016020">
    <property type="term" value="C:membrane"/>
    <property type="evidence" value="ECO:0007669"/>
    <property type="project" value="UniProtKB-SubCell"/>
</dbReference>